<keyword evidence="2" id="KW-1185">Reference proteome</keyword>
<evidence type="ECO:0000256" key="1">
    <source>
        <dbReference type="SAM" id="MobiDB-lite"/>
    </source>
</evidence>
<sequence length="122" mass="13453">MCSPISHFYFPTHTLASLLFHPLSLLSVRDAARSGHYGGLMFVADLAYAGSTSDILRRRLTSPGCTTRPSFLIGEFNIPPFPPPLHYITWMDRAKLPLKPSARGHDDKSSSKQSLAAADLHM</sequence>
<evidence type="ECO:0000313" key="2">
    <source>
        <dbReference type="Proteomes" id="UP000504607"/>
    </source>
</evidence>
<proteinExistence type="predicted"/>
<organism evidence="2 3">
    <name type="scientific">Elaeis guineensis var. tenera</name>
    <name type="common">Oil palm</name>
    <dbReference type="NCBI Taxonomy" id="51953"/>
    <lineage>
        <taxon>Eukaryota</taxon>
        <taxon>Viridiplantae</taxon>
        <taxon>Streptophyta</taxon>
        <taxon>Embryophyta</taxon>
        <taxon>Tracheophyta</taxon>
        <taxon>Spermatophyta</taxon>
        <taxon>Magnoliopsida</taxon>
        <taxon>Liliopsida</taxon>
        <taxon>Arecaceae</taxon>
        <taxon>Arecoideae</taxon>
        <taxon>Cocoseae</taxon>
        <taxon>Elaeidinae</taxon>
        <taxon>Elaeis</taxon>
    </lineage>
</organism>
<dbReference type="AlphaFoldDB" id="A0A8N4EZD3"/>
<accession>A0A8N4EZD3</accession>
<dbReference type="RefSeq" id="XP_029121793.1">
    <property type="nucleotide sequence ID" value="XM_029265960.1"/>
</dbReference>
<dbReference type="Proteomes" id="UP000504607">
    <property type="component" value="Chromosome 8"/>
</dbReference>
<gene>
    <name evidence="3" type="primary">LOC105049633</name>
</gene>
<protein>
    <submittedName>
        <fullName evidence="3">Uncharacterized protein LOC105049633</fullName>
    </submittedName>
</protein>
<name>A0A8N4EZD3_ELAGV</name>
<reference evidence="3" key="1">
    <citation type="submission" date="2025-08" db="UniProtKB">
        <authorList>
            <consortium name="RefSeq"/>
        </authorList>
    </citation>
    <scope>IDENTIFICATION</scope>
</reference>
<evidence type="ECO:0000313" key="3">
    <source>
        <dbReference type="RefSeq" id="XP_029121793.1"/>
    </source>
</evidence>
<feature type="region of interest" description="Disordered" evidence="1">
    <location>
        <begin position="99"/>
        <end position="122"/>
    </location>
</feature>